<gene>
    <name evidence="3" type="primary">TPS3</name>
    <name evidence="3" type="ORF">H4R34_000450</name>
</gene>
<dbReference type="CDD" id="cd03788">
    <property type="entry name" value="GT20_TPS"/>
    <property type="match status" value="1"/>
</dbReference>
<organism evidence="3 4">
    <name type="scientific">Dimargaris verticillata</name>
    <dbReference type="NCBI Taxonomy" id="2761393"/>
    <lineage>
        <taxon>Eukaryota</taxon>
        <taxon>Fungi</taxon>
        <taxon>Fungi incertae sedis</taxon>
        <taxon>Zoopagomycota</taxon>
        <taxon>Kickxellomycotina</taxon>
        <taxon>Dimargaritomycetes</taxon>
        <taxon>Dimargaritales</taxon>
        <taxon>Dimargaritaceae</taxon>
        <taxon>Dimargaris</taxon>
    </lineage>
</organism>
<reference evidence="3" key="1">
    <citation type="submission" date="2022-07" db="EMBL/GenBank/DDBJ databases">
        <title>Phylogenomic reconstructions and comparative analyses of Kickxellomycotina fungi.</title>
        <authorList>
            <person name="Reynolds N.K."/>
            <person name="Stajich J.E."/>
            <person name="Barry K."/>
            <person name="Grigoriev I.V."/>
            <person name="Crous P."/>
            <person name="Smith M.E."/>
        </authorList>
    </citation>
    <scope>NUCLEOTIDE SEQUENCE</scope>
    <source>
        <strain evidence="3">RSA 567</strain>
    </source>
</reference>
<dbReference type="InterPro" id="IPR003337">
    <property type="entry name" value="Trehalose_PPase"/>
</dbReference>
<dbReference type="OrthoDB" id="755951at2759"/>
<dbReference type="Pfam" id="PF02358">
    <property type="entry name" value="Trehalose_PPase"/>
    <property type="match status" value="1"/>
</dbReference>
<sequence>MAKPAESRVLVVSLFAPYTANLTPQGSTPTLNRARRSPSTRQPGMRRPYTDRLTISAEAQLTPSRAIRPQAITAAAGLTASSGVDDSAGPIAPPRLAKLTADRLDSSNSNSVPCPPVDRGEDFACPDATAQLFGPTGPDCNDSTVVPPLDLAQTHTTSLTHSKREAARVAFAAKAKPRPPQSEITELSQGGRLASHPATVLDRMYTTPKPAATKDASPGTVDGASSPWSIEPLNVGNIGLFNAINICPRSATNRLFVGTLGVSTDGLEPDARHSLTQQLYTQYDTCPVYVPDSELDGHYNKFCKQALWPMFHYILPEYPQSMGWEPDAWEACLAVHRRFADAVAHVYQEGDVVWINDYHLLLLPGMIRDRLPNAKVGFFLHVPFPSSEVFRCLHVRKEILRGLLGADLIGFQTVSFARHFTQTCSRILSYETSPNQVFTPHATVSVGIFPIGIDPDALRRKKDQPAVKAMVAKLREKYAGKKVIIGRDKLDHVKGVRQKLLAFEKFLSRYPEWHGKVVMIQIALSTAEHNEIHSQVTDVVTRINSKFGSISYQPIVFLHQDIPFSQYLALMTFANAFIITSLRDGMNLTSHEYILCQEDYHNPLIISEFAGTYGLLGAAAIRVNPWNVVETSEAIHEALVMPKEEKQCRWTELYHHITTASAQSWVTGFIDEVEKSHRAIQHRYSIDFPRLDARHLAARYRSATHRLLVLNYDSLVSAPTEAVAVIRVLSELLSDPGNQVYLLSNLTADQLTCQVTLPGNAALVGAVAENGCLIRYQGTDRWEWQTQPDDMPWRDPVLKILNYYQERTPGSRVETKEVALVWHYGSADNPSYGVWQAAECQNHIEDALSASYPIHVTRGHQCLEVTPKDTTKASAIPKILSHLEATAVGQQAAFPDFILAVGNDRSDEDVFTILERCQDGTLWTASSVPASQQGSPLREQRPSLPVADDTQPTGEARGQESPSPTIATCVVGTPFVKAQYFAPSAASVLECLQQLTDRSN</sequence>
<protein>
    <submittedName>
        <fullName evidence="3">Trehalose-6-P synthase/phosphatase complex subunit</fullName>
    </submittedName>
</protein>
<dbReference type="Gene3D" id="3.40.50.1000">
    <property type="entry name" value="HAD superfamily/HAD-like"/>
    <property type="match status" value="1"/>
</dbReference>
<dbReference type="GO" id="GO:0005992">
    <property type="term" value="P:trehalose biosynthetic process"/>
    <property type="evidence" value="ECO:0007669"/>
    <property type="project" value="InterPro"/>
</dbReference>
<dbReference type="FunFam" id="3.40.50.2000:FF:000036">
    <property type="entry name" value="Alpha,alpha-trehalose-phosphate synthase subunit Tps2"/>
    <property type="match status" value="1"/>
</dbReference>
<evidence type="ECO:0000313" key="3">
    <source>
        <dbReference type="EMBL" id="KAJ1984762.1"/>
    </source>
</evidence>
<feature type="region of interest" description="Disordered" evidence="2">
    <location>
        <begin position="926"/>
        <end position="965"/>
    </location>
</feature>
<keyword evidence="4" id="KW-1185">Reference proteome</keyword>
<dbReference type="SUPFAM" id="SSF56784">
    <property type="entry name" value="HAD-like"/>
    <property type="match status" value="1"/>
</dbReference>
<dbReference type="PANTHER" id="PTHR10788">
    <property type="entry name" value="TREHALOSE-6-PHOSPHATE SYNTHASE"/>
    <property type="match status" value="1"/>
</dbReference>
<dbReference type="Gene3D" id="3.30.70.1020">
    <property type="entry name" value="Trehalose-6-phosphate phosphatase related protein, domain 2"/>
    <property type="match status" value="1"/>
</dbReference>
<dbReference type="GO" id="GO:0003825">
    <property type="term" value="F:alpha,alpha-trehalose-phosphate synthase (UDP-forming) activity"/>
    <property type="evidence" value="ECO:0007669"/>
    <property type="project" value="TreeGrafter"/>
</dbReference>
<dbReference type="GO" id="GO:0005946">
    <property type="term" value="C:alpha,alpha-trehalose-phosphate synthase complex (UDP-forming)"/>
    <property type="evidence" value="ECO:0007669"/>
    <property type="project" value="TreeGrafter"/>
</dbReference>
<dbReference type="AlphaFoldDB" id="A0A9W8BBT6"/>
<dbReference type="InterPro" id="IPR001830">
    <property type="entry name" value="Glyco_trans_20"/>
</dbReference>
<proteinExistence type="inferred from homology"/>
<dbReference type="GO" id="GO:0005829">
    <property type="term" value="C:cytosol"/>
    <property type="evidence" value="ECO:0007669"/>
    <property type="project" value="TreeGrafter"/>
</dbReference>
<dbReference type="GO" id="GO:0004805">
    <property type="term" value="F:trehalose-phosphatase activity"/>
    <property type="evidence" value="ECO:0007669"/>
    <property type="project" value="TreeGrafter"/>
</dbReference>
<evidence type="ECO:0000256" key="2">
    <source>
        <dbReference type="SAM" id="MobiDB-lite"/>
    </source>
</evidence>
<dbReference type="FunFam" id="3.30.70.1020:FF:000001">
    <property type="entry name" value="Alpha,alpha-trehalose-phosphate synthase [UDP-forming] 1"/>
    <property type="match status" value="1"/>
</dbReference>
<comment type="similarity">
    <text evidence="1">In the N-terminal section; belongs to the glycosyltransferase 20 family.</text>
</comment>
<dbReference type="NCBIfam" id="TIGR00685">
    <property type="entry name" value="T6PP"/>
    <property type="match status" value="1"/>
</dbReference>
<dbReference type="PANTHER" id="PTHR10788:SF15">
    <property type="entry name" value="TREHALOSE SYNTHASE COMPLEX REGULATORY SUBUNIT TPS3-RELATED"/>
    <property type="match status" value="1"/>
</dbReference>
<dbReference type="SUPFAM" id="SSF53756">
    <property type="entry name" value="UDP-Glycosyltransferase/glycogen phosphorylase"/>
    <property type="match status" value="1"/>
</dbReference>
<dbReference type="InterPro" id="IPR036412">
    <property type="entry name" value="HAD-like_sf"/>
</dbReference>
<dbReference type="Pfam" id="PF00982">
    <property type="entry name" value="Glyco_transf_20"/>
    <property type="match status" value="1"/>
</dbReference>
<feature type="compositionally biased region" description="Polar residues" evidence="2">
    <location>
        <begin position="23"/>
        <end position="32"/>
    </location>
</feature>
<dbReference type="Proteomes" id="UP001151582">
    <property type="component" value="Unassembled WGS sequence"/>
</dbReference>
<feature type="region of interest" description="Disordered" evidence="2">
    <location>
        <begin position="23"/>
        <end position="49"/>
    </location>
</feature>
<name>A0A9W8BBT6_9FUNG</name>
<evidence type="ECO:0000313" key="4">
    <source>
        <dbReference type="Proteomes" id="UP001151582"/>
    </source>
</evidence>
<feature type="compositionally biased region" description="Polar residues" evidence="2">
    <location>
        <begin position="926"/>
        <end position="935"/>
    </location>
</feature>
<feature type="region of interest" description="Disordered" evidence="2">
    <location>
        <begin position="172"/>
        <end position="193"/>
    </location>
</feature>
<comment type="caution">
    <text evidence="3">The sequence shown here is derived from an EMBL/GenBank/DDBJ whole genome shotgun (WGS) entry which is preliminary data.</text>
</comment>
<evidence type="ECO:0000256" key="1">
    <source>
        <dbReference type="ARBA" id="ARBA00005409"/>
    </source>
</evidence>
<dbReference type="InterPro" id="IPR023214">
    <property type="entry name" value="HAD_sf"/>
</dbReference>
<dbReference type="Gene3D" id="3.40.50.2000">
    <property type="entry name" value="Glycogen Phosphorylase B"/>
    <property type="match status" value="2"/>
</dbReference>
<dbReference type="EMBL" id="JANBQB010000011">
    <property type="protein sequence ID" value="KAJ1984762.1"/>
    <property type="molecule type" value="Genomic_DNA"/>
</dbReference>
<accession>A0A9W8BBT6</accession>